<evidence type="ECO:0000256" key="5">
    <source>
        <dbReference type="ARBA" id="ARBA00022842"/>
    </source>
</evidence>
<comment type="cofactor">
    <cofactor evidence="1">
        <name>Mg(2+)</name>
        <dbReference type="ChEBI" id="CHEBI:18420"/>
    </cofactor>
</comment>
<keyword evidence="7" id="KW-0413">Isomerase</keyword>
<dbReference type="AlphaFoldDB" id="A0AAE8NHW6"/>
<comment type="caution">
    <text evidence="7">The sequence shown here is derived from an EMBL/GenBank/DDBJ whole genome shotgun (WGS) entry which is preliminary data.</text>
</comment>
<evidence type="ECO:0000256" key="3">
    <source>
        <dbReference type="ARBA" id="ARBA00022723"/>
    </source>
</evidence>
<evidence type="ECO:0000313" key="8">
    <source>
        <dbReference type="Proteomes" id="UP000250416"/>
    </source>
</evidence>
<dbReference type="PANTHER" id="PTHR11820:SF114">
    <property type="entry name" value="4-HYDROXYPHENYLACETATE CATABOLISM PROTEIN"/>
    <property type="match status" value="1"/>
</dbReference>
<feature type="domain" description="Fumarylacetoacetase-like C-terminal" evidence="6">
    <location>
        <begin position="45"/>
        <end position="248"/>
    </location>
</feature>
<dbReference type="NCBIfam" id="TIGR02303">
    <property type="entry name" value="HpaG-C-term"/>
    <property type="match status" value="1"/>
</dbReference>
<dbReference type="GO" id="GO:0016787">
    <property type="term" value="F:hydrolase activity"/>
    <property type="evidence" value="ECO:0007669"/>
    <property type="project" value="UniProtKB-KW"/>
</dbReference>
<comment type="similarity">
    <text evidence="2">Belongs to the FAH family.</text>
</comment>
<dbReference type="GO" id="GO:0046872">
    <property type="term" value="F:metal ion binding"/>
    <property type="evidence" value="ECO:0007669"/>
    <property type="project" value="UniProtKB-KW"/>
</dbReference>
<accession>A0AAE8NHW6</accession>
<evidence type="ECO:0000259" key="6">
    <source>
        <dbReference type="Pfam" id="PF01557"/>
    </source>
</evidence>
<keyword evidence="3" id="KW-0479">Metal-binding</keyword>
<dbReference type="GO" id="GO:1901023">
    <property type="term" value="P:4-hydroxyphenylacetate catabolic process"/>
    <property type="evidence" value="ECO:0007669"/>
    <property type="project" value="InterPro"/>
</dbReference>
<dbReference type="Pfam" id="PF01557">
    <property type="entry name" value="FAA_hydrolase"/>
    <property type="match status" value="1"/>
</dbReference>
<dbReference type="Proteomes" id="UP000250416">
    <property type="component" value="Unassembled WGS sequence"/>
</dbReference>
<sequence>MKTARVAYGGAIHCATPHEKGLKLTDGRVVSEDAVVWLTPFEVGTIVALGLNYADHVKELSKELTVTSKDEPLVFLKGPGTLVGHNAQTRRPRDATFMHYECELAAIIGKPAKGVKASEAMAHVAGYTVCNDYAIRDYLENWYRPNLRVKNRDTCTVLGPWFVDAADVPDPHVLQMRTLVNGEVTQRGTTADMINDIPALIEYLSSFMTLLPGDVILTGTPDGVVNVNEGDEVVCEIECIGSLRSTIVGDSAFGR</sequence>
<keyword evidence="4" id="KW-0378">Hydrolase</keyword>
<protein>
    <submittedName>
        <fullName evidence="7">4-hydroxyphenylacetate degradation bifunctional isomerase/decarboxylase subunit HpaG2</fullName>
    </submittedName>
</protein>
<dbReference type="InterPro" id="IPR011234">
    <property type="entry name" value="Fumarylacetoacetase-like_C"/>
</dbReference>
<dbReference type="SUPFAM" id="SSF56529">
    <property type="entry name" value="FAH"/>
    <property type="match status" value="1"/>
</dbReference>
<dbReference type="FunFam" id="3.90.850.10:FF:000002">
    <property type="entry name" value="2-hydroxyhepta-2,4-diene-1,7-dioate isomerase"/>
    <property type="match status" value="1"/>
</dbReference>
<dbReference type="PANTHER" id="PTHR11820">
    <property type="entry name" value="ACYLPYRUVASE"/>
    <property type="match status" value="1"/>
</dbReference>
<dbReference type="GO" id="GO:0008704">
    <property type="term" value="F:5-carboxymethyl-2-hydroxymuconate delta-isomerase activity"/>
    <property type="evidence" value="ECO:0007669"/>
    <property type="project" value="InterPro"/>
</dbReference>
<gene>
    <name evidence="7" type="primary">hpcE_4</name>
    <name evidence="7" type="ORF">NCTC10661_04972</name>
</gene>
<evidence type="ECO:0000256" key="2">
    <source>
        <dbReference type="ARBA" id="ARBA00010211"/>
    </source>
</evidence>
<evidence type="ECO:0000256" key="4">
    <source>
        <dbReference type="ARBA" id="ARBA00022801"/>
    </source>
</evidence>
<dbReference type="RefSeq" id="WP_059623636.1">
    <property type="nucleotide sequence ID" value="NZ_CADEUP010000007.1"/>
</dbReference>
<evidence type="ECO:0000313" key="7">
    <source>
        <dbReference type="EMBL" id="SQA51813.1"/>
    </source>
</evidence>
<reference evidence="7 8" key="1">
    <citation type="submission" date="2018-06" db="EMBL/GenBank/DDBJ databases">
        <authorList>
            <consortium name="Pathogen Informatics"/>
            <person name="Doyle S."/>
        </authorList>
    </citation>
    <scope>NUCLEOTIDE SEQUENCE [LARGE SCALE GENOMIC DNA]</scope>
    <source>
        <strain evidence="7 8">NCTC10661</strain>
    </source>
</reference>
<evidence type="ECO:0000256" key="1">
    <source>
        <dbReference type="ARBA" id="ARBA00001946"/>
    </source>
</evidence>
<dbReference type="GO" id="GO:0018800">
    <property type="term" value="F:5-oxopent-3-ene-1,2,5-tricarboxylate decarboxylase activity"/>
    <property type="evidence" value="ECO:0007669"/>
    <property type="project" value="InterPro"/>
</dbReference>
<name>A0AAE8NHW6_BURCE</name>
<keyword evidence="5" id="KW-0460">Magnesium</keyword>
<dbReference type="EMBL" id="UARD01000030">
    <property type="protein sequence ID" value="SQA51813.1"/>
    <property type="molecule type" value="Genomic_DNA"/>
</dbReference>
<dbReference type="InterPro" id="IPR036663">
    <property type="entry name" value="Fumarylacetoacetase_C_sf"/>
</dbReference>
<proteinExistence type="inferred from homology"/>
<dbReference type="InterPro" id="IPR012684">
    <property type="entry name" value="HPA_isomer/decarb_C"/>
</dbReference>
<dbReference type="Gene3D" id="3.90.850.10">
    <property type="entry name" value="Fumarylacetoacetase-like, C-terminal domain"/>
    <property type="match status" value="1"/>
</dbReference>
<organism evidence="7 8">
    <name type="scientific">Burkholderia cepacia</name>
    <name type="common">Pseudomonas cepacia</name>
    <dbReference type="NCBI Taxonomy" id="292"/>
    <lineage>
        <taxon>Bacteria</taxon>
        <taxon>Pseudomonadati</taxon>
        <taxon>Pseudomonadota</taxon>
        <taxon>Betaproteobacteria</taxon>
        <taxon>Burkholderiales</taxon>
        <taxon>Burkholderiaceae</taxon>
        <taxon>Burkholderia</taxon>
        <taxon>Burkholderia cepacia complex</taxon>
    </lineage>
</organism>